<reference evidence="4 5" key="1">
    <citation type="submission" date="2017-09" db="EMBL/GenBank/DDBJ databases">
        <authorList>
            <person name="Lee N."/>
            <person name="Cho B.-K."/>
        </authorList>
    </citation>
    <scope>NUCLEOTIDE SEQUENCE [LARGE SCALE GENOMIC DNA]</scope>
    <source>
        <strain evidence="4 5">ATCC 27465</strain>
    </source>
</reference>
<reference evidence="3 6" key="2">
    <citation type="submission" date="2020-08" db="EMBL/GenBank/DDBJ databases">
        <title>Genomic Encyclopedia of Type Strains, Phase III (KMG-III): the genomes of soil and plant-associated and newly described type strains.</title>
        <authorList>
            <person name="Whitman W."/>
        </authorList>
    </citation>
    <scope>NUCLEOTIDE SEQUENCE [LARGE SCALE GENOMIC DNA]</scope>
    <source>
        <strain evidence="3 6">CECT 3146</strain>
    </source>
</reference>
<keyword evidence="1" id="KW-0732">Signal</keyword>
<dbReference type="GO" id="GO:0005975">
    <property type="term" value="P:carbohydrate metabolic process"/>
    <property type="evidence" value="ECO:0007669"/>
    <property type="project" value="InterPro"/>
</dbReference>
<dbReference type="AlphaFoldDB" id="A0A5P2X5M9"/>
<evidence type="ECO:0000313" key="6">
    <source>
        <dbReference type="Proteomes" id="UP000549009"/>
    </source>
</evidence>
<dbReference type="Proteomes" id="UP000549009">
    <property type="component" value="Unassembled WGS sequence"/>
</dbReference>
<dbReference type="GO" id="GO:0004553">
    <property type="term" value="F:hydrolase activity, hydrolyzing O-glycosyl compounds"/>
    <property type="evidence" value="ECO:0007669"/>
    <property type="project" value="InterPro"/>
</dbReference>
<sequence>MRRPLTIAGILAALLLWHVAAPTADAGRVADAGPTWKLRFVDAFNTPVAKGRFRDCSHNVDTPRAYCGGLTGSARANWWAYPKGWPDTATQRDYPVGGLYDPASTVWISGGQMHIRMWRGPSGPVHSAAVVPKKLMEQRYGRYEERFRVSKVAVGYKSAHLLWPVVNDGCSEIDFPELEWSETIAGFVHPANCTRQTAFDSGRRWSDWHTSQIEWKPGEVRFYLDGELIGRSTNSVPDRPMSWIIQNEAALNGDRAAVNSSAQMDIAYVKGWTWG</sequence>
<dbReference type="SUPFAM" id="SSF49899">
    <property type="entry name" value="Concanavalin A-like lectins/glucanases"/>
    <property type="match status" value="1"/>
</dbReference>
<name>A0A5P2X5M9_STRST</name>
<dbReference type="OrthoDB" id="9809583at2"/>
<gene>
    <name evidence="4" type="ORF">CP982_07455</name>
    <name evidence="3" type="ORF">FHS40_007434</name>
</gene>
<dbReference type="Gene3D" id="2.60.120.200">
    <property type="match status" value="1"/>
</dbReference>
<dbReference type="KEGG" id="sspb:CP982_07455"/>
<dbReference type="Proteomes" id="UP000326505">
    <property type="component" value="Chromosome"/>
</dbReference>
<evidence type="ECO:0000313" key="4">
    <source>
        <dbReference type="EMBL" id="QEV58569.1"/>
    </source>
</evidence>
<dbReference type="InterPro" id="IPR013320">
    <property type="entry name" value="ConA-like_dom_sf"/>
</dbReference>
<evidence type="ECO:0000256" key="1">
    <source>
        <dbReference type="SAM" id="SignalP"/>
    </source>
</evidence>
<dbReference type="PROSITE" id="PS51762">
    <property type="entry name" value="GH16_2"/>
    <property type="match status" value="1"/>
</dbReference>
<proteinExistence type="predicted"/>
<dbReference type="EMBL" id="JACHJD010000018">
    <property type="protein sequence ID" value="MBB5108313.1"/>
    <property type="molecule type" value="Genomic_DNA"/>
</dbReference>
<keyword evidence="4" id="KW-0378">Hydrolase</keyword>
<feature type="chain" id="PRO_5044623128" evidence="1">
    <location>
        <begin position="27"/>
        <end position="275"/>
    </location>
</feature>
<accession>A0A5P2X5M9</accession>
<protein>
    <submittedName>
        <fullName evidence="4">Glycosyl hydrolase family protein</fullName>
    </submittedName>
</protein>
<dbReference type="Pfam" id="PF00722">
    <property type="entry name" value="Glyco_hydro_16"/>
    <property type="match status" value="1"/>
</dbReference>
<dbReference type="InterPro" id="IPR000757">
    <property type="entry name" value="Beta-glucanase-like"/>
</dbReference>
<dbReference type="CDD" id="cd00413">
    <property type="entry name" value="Glyco_hydrolase_16"/>
    <property type="match status" value="1"/>
</dbReference>
<evidence type="ECO:0000259" key="2">
    <source>
        <dbReference type="PROSITE" id="PS51762"/>
    </source>
</evidence>
<dbReference type="RefSeq" id="WP_150509771.1">
    <property type="nucleotide sequence ID" value="NZ_BMSQ01000020.1"/>
</dbReference>
<evidence type="ECO:0000313" key="5">
    <source>
        <dbReference type="Proteomes" id="UP000326505"/>
    </source>
</evidence>
<feature type="domain" description="GH16" evidence="2">
    <location>
        <begin position="34"/>
        <end position="275"/>
    </location>
</feature>
<organism evidence="4 5">
    <name type="scientific">Streptomyces spectabilis</name>
    <dbReference type="NCBI Taxonomy" id="68270"/>
    <lineage>
        <taxon>Bacteria</taxon>
        <taxon>Bacillati</taxon>
        <taxon>Actinomycetota</taxon>
        <taxon>Actinomycetes</taxon>
        <taxon>Kitasatosporales</taxon>
        <taxon>Streptomycetaceae</taxon>
        <taxon>Streptomyces</taxon>
    </lineage>
</organism>
<evidence type="ECO:0000313" key="3">
    <source>
        <dbReference type="EMBL" id="MBB5108313.1"/>
    </source>
</evidence>
<dbReference type="EMBL" id="CP023690">
    <property type="protein sequence ID" value="QEV58569.1"/>
    <property type="molecule type" value="Genomic_DNA"/>
</dbReference>
<feature type="signal peptide" evidence="1">
    <location>
        <begin position="1"/>
        <end position="26"/>
    </location>
</feature>
<keyword evidence="6" id="KW-1185">Reference proteome</keyword>